<proteinExistence type="predicted"/>
<organism evidence="1 2">
    <name type="scientific">Datura stramonium</name>
    <name type="common">Jimsonweed</name>
    <name type="synonym">Common thornapple</name>
    <dbReference type="NCBI Taxonomy" id="4076"/>
    <lineage>
        <taxon>Eukaryota</taxon>
        <taxon>Viridiplantae</taxon>
        <taxon>Streptophyta</taxon>
        <taxon>Embryophyta</taxon>
        <taxon>Tracheophyta</taxon>
        <taxon>Spermatophyta</taxon>
        <taxon>Magnoliopsida</taxon>
        <taxon>eudicotyledons</taxon>
        <taxon>Gunneridae</taxon>
        <taxon>Pentapetalae</taxon>
        <taxon>asterids</taxon>
        <taxon>lamiids</taxon>
        <taxon>Solanales</taxon>
        <taxon>Solanaceae</taxon>
        <taxon>Solanoideae</taxon>
        <taxon>Datureae</taxon>
        <taxon>Datura</taxon>
    </lineage>
</organism>
<sequence>MSAPNEDNVSQPQIFGYRLSLPLPIGDQRLESGLGLLSAHVFDELLDSALLMLHLSVTV</sequence>
<evidence type="ECO:0000313" key="1">
    <source>
        <dbReference type="EMBL" id="MCD7464099.1"/>
    </source>
</evidence>
<dbReference type="Proteomes" id="UP000823775">
    <property type="component" value="Unassembled WGS sequence"/>
</dbReference>
<comment type="caution">
    <text evidence="1">The sequence shown here is derived from an EMBL/GenBank/DDBJ whole genome shotgun (WGS) entry which is preliminary data.</text>
</comment>
<gene>
    <name evidence="1" type="ORF">HAX54_052076</name>
</gene>
<evidence type="ECO:0000313" key="2">
    <source>
        <dbReference type="Proteomes" id="UP000823775"/>
    </source>
</evidence>
<keyword evidence="2" id="KW-1185">Reference proteome</keyword>
<name>A0ABS8SYG6_DATST</name>
<accession>A0ABS8SYG6</accession>
<dbReference type="EMBL" id="JACEIK010000938">
    <property type="protein sequence ID" value="MCD7464099.1"/>
    <property type="molecule type" value="Genomic_DNA"/>
</dbReference>
<reference evidence="1 2" key="1">
    <citation type="journal article" date="2021" name="BMC Genomics">
        <title>Datura genome reveals duplications of psychoactive alkaloid biosynthetic genes and high mutation rate following tissue culture.</title>
        <authorList>
            <person name="Rajewski A."/>
            <person name="Carter-House D."/>
            <person name="Stajich J."/>
            <person name="Litt A."/>
        </authorList>
    </citation>
    <scope>NUCLEOTIDE SEQUENCE [LARGE SCALE GENOMIC DNA]</scope>
    <source>
        <strain evidence="1">AR-01</strain>
    </source>
</reference>
<protein>
    <submittedName>
        <fullName evidence="1">Uncharacterized protein</fullName>
    </submittedName>
</protein>